<keyword evidence="2" id="KW-0349">Heme</keyword>
<accession>N1MQZ2</accession>
<dbReference type="PRINTS" id="PR00385">
    <property type="entry name" value="P450"/>
</dbReference>
<dbReference type="RefSeq" id="WP_006961872.1">
    <property type="nucleotide sequence ID" value="NZ_CAVK010000174.1"/>
</dbReference>
<evidence type="ECO:0000256" key="1">
    <source>
        <dbReference type="ARBA" id="ARBA00010617"/>
    </source>
</evidence>
<dbReference type="AlphaFoldDB" id="N1MQZ2"/>
<dbReference type="SUPFAM" id="SSF48264">
    <property type="entry name" value="Cytochrome P450"/>
    <property type="match status" value="1"/>
</dbReference>
<dbReference type="OrthoDB" id="5522954at2"/>
<dbReference type="Gene3D" id="1.10.630.10">
    <property type="entry name" value="Cytochrome P450"/>
    <property type="match status" value="1"/>
</dbReference>
<dbReference type="PROSITE" id="PS00086">
    <property type="entry name" value="CYTOCHROME_P450"/>
    <property type="match status" value="1"/>
</dbReference>
<keyword evidence="4" id="KW-1185">Reference proteome</keyword>
<dbReference type="EMBL" id="CAVK010000174">
    <property type="protein sequence ID" value="CCW19144.1"/>
    <property type="molecule type" value="Genomic_DNA"/>
</dbReference>
<keyword evidence="2" id="KW-0503">Monooxygenase</keyword>
<dbReference type="InterPro" id="IPR002397">
    <property type="entry name" value="Cyt_P450_B"/>
</dbReference>
<dbReference type="Pfam" id="PF00067">
    <property type="entry name" value="p450"/>
    <property type="match status" value="1"/>
</dbReference>
<comment type="similarity">
    <text evidence="1 2">Belongs to the cytochrome P450 family.</text>
</comment>
<proteinExistence type="inferred from homology"/>
<organism evidence="3 4">
    <name type="scientific">Sphingobium indicum BiD32</name>
    <dbReference type="NCBI Taxonomy" id="1301087"/>
    <lineage>
        <taxon>Bacteria</taxon>
        <taxon>Pseudomonadati</taxon>
        <taxon>Pseudomonadota</taxon>
        <taxon>Alphaproteobacteria</taxon>
        <taxon>Sphingomonadales</taxon>
        <taxon>Sphingomonadaceae</taxon>
        <taxon>Sphingobium</taxon>
    </lineage>
</organism>
<keyword evidence="2" id="KW-0408">Iron</keyword>
<dbReference type="PANTHER" id="PTHR46696">
    <property type="entry name" value="P450, PUTATIVE (EUROFUNG)-RELATED"/>
    <property type="match status" value="1"/>
</dbReference>
<reference evidence="3 4" key="1">
    <citation type="submission" date="2013-03" db="EMBL/GenBank/DDBJ databases">
        <authorList>
            <person name="Le V."/>
        </authorList>
    </citation>
    <scope>NUCLEOTIDE SEQUENCE [LARGE SCALE GENOMIC DNA]</scope>
    <source>
        <strain evidence="3 4">BiD32</strain>
    </source>
</reference>
<evidence type="ECO:0000256" key="2">
    <source>
        <dbReference type="RuleBase" id="RU000461"/>
    </source>
</evidence>
<dbReference type="GO" id="GO:0020037">
    <property type="term" value="F:heme binding"/>
    <property type="evidence" value="ECO:0007669"/>
    <property type="project" value="InterPro"/>
</dbReference>
<evidence type="ECO:0000313" key="3">
    <source>
        <dbReference type="EMBL" id="CCW19144.1"/>
    </source>
</evidence>
<reference evidence="4" key="2">
    <citation type="submission" date="2013-04" db="EMBL/GenBank/DDBJ databases">
        <title>Bisphenol A degrading Sphingobium sp. strain BiD32.</title>
        <authorList>
            <person name="Nielsen J.L."/>
            <person name="Zhou N.A."/>
            <person name="Kjeldal H."/>
        </authorList>
    </citation>
    <scope>NUCLEOTIDE SEQUENCE [LARGE SCALE GENOMIC DNA]</scope>
    <source>
        <strain evidence="4">BiD32</strain>
    </source>
</reference>
<dbReference type="GO" id="GO:0005506">
    <property type="term" value="F:iron ion binding"/>
    <property type="evidence" value="ECO:0007669"/>
    <property type="project" value="InterPro"/>
</dbReference>
<protein>
    <submittedName>
        <fullName evidence="3">Chain A, Putidaredoxin-Binding Stablilizes An Active Conformer Of Cytochrome P450cam In Its Reduced State Crystal Structure Of Mutant(109k) Cytochrome P450cam</fullName>
    </submittedName>
</protein>
<evidence type="ECO:0000313" key="4">
    <source>
        <dbReference type="Proteomes" id="UP000013201"/>
    </source>
</evidence>
<name>N1MQZ2_9SPHN</name>
<dbReference type="InterPro" id="IPR017972">
    <property type="entry name" value="Cyt_P450_CS"/>
</dbReference>
<dbReference type="Proteomes" id="UP000013201">
    <property type="component" value="Unassembled WGS sequence"/>
</dbReference>
<dbReference type="PANTHER" id="PTHR46696:SF6">
    <property type="entry name" value="P450, PUTATIVE (EUROFUNG)-RELATED"/>
    <property type="match status" value="1"/>
</dbReference>
<comment type="caution">
    <text evidence="3">The sequence shown here is derived from an EMBL/GenBank/DDBJ whole genome shotgun (WGS) entry which is preliminary data.</text>
</comment>
<dbReference type="GO" id="GO:0016705">
    <property type="term" value="F:oxidoreductase activity, acting on paired donors, with incorporation or reduction of molecular oxygen"/>
    <property type="evidence" value="ECO:0007669"/>
    <property type="project" value="InterPro"/>
</dbReference>
<gene>
    <name evidence="3" type="ORF">EBBID32_35090</name>
</gene>
<dbReference type="InterPro" id="IPR036396">
    <property type="entry name" value="Cyt_P450_sf"/>
</dbReference>
<dbReference type="GO" id="GO:0004497">
    <property type="term" value="F:monooxygenase activity"/>
    <property type="evidence" value="ECO:0007669"/>
    <property type="project" value="UniProtKB-KW"/>
</dbReference>
<keyword evidence="2" id="KW-0479">Metal-binding</keyword>
<dbReference type="PRINTS" id="PR00359">
    <property type="entry name" value="BP450"/>
</dbReference>
<dbReference type="InterPro" id="IPR001128">
    <property type="entry name" value="Cyt_P450"/>
</dbReference>
<sequence length="403" mass="45011">MTMPVPDHVHPSLVTKFDIFQPSRPDEEYFAAWVRFQKEAKSQLLWSPLHGGHWIATDAELVMKLYEDSDTMSSRRPGIPVFDRDIDMGALSRDPPEHKAFRKPLNFSLSPARIRSMEQFIRAAVRELIDHLIAKGSCEFISEFADVIPLNVFISMVDLPKSDLDMLAGWARAITHPTAAATSDGPAISREQVMDALGNYLRPYIAQRRLQPGSDAISEVVNSLVDGRPMTDAEAIGACTHLMIAGLDTVASFLGFMMMFLAESPSHRQELVSNPAIMSGAIQEMIRRFPLTVNSRIARDEQIISGIRIKQGDVIALPTMLYNLDERKFPDPLSINFARKVNSQCTFGNGAHRCAGASLARLEIEIVLQEWLARIPNFRLAPQKLDVVGGIVASLRELHLIWQ</sequence>
<keyword evidence="2" id="KW-0560">Oxidoreductase</keyword>